<dbReference type="SUPFAM" id="SSF56672">
    <property type="entry name" value="DNA/RNA polymerases"/>
    <property type="match status" value="1"/>
</dbReference>
<feature type="compositionally biased region" description="Polar residues" evidence="1">
    <location>
        <begin position="122"/>
        <end position="137"/>
    </location>
</feature>
<feature type="compositionally biased region" description="Basic and acidic residues" evidence="1">
    <location>
        <begin position="322"/>
        <end position="339"/>
    </location>
</feature>
<dbReference type="Pfam" id="PF13456">
    <property type="entry name" value="RVT_3"/>
    <property type="match status" value="1"/>
</dbReference>
<dbReference type="SUPFAM" id="SSF53098">
    <property type="entry name" value="Ribonuclease H-like"/>
    <property type="match status" value="2"/>
</dbReference>
<dbReference type="PANTHER" id="PTHR48475">
    <property type="entry name" value="RIBONUCLEASE H"/>
    <property type="match status" value="1"/>
</dbReference>
<dbReference type="InterPro" id="IPR002156">
    <property type="entry name" value="RNaseH_domain"/>
</dbReference>
<dbReference type="GO" id="GO:0003676">
    <property type="term" value="F:nucleic acid binding"/>
    <property type="evidence" value="ECO:0007669"/>
    <property type="project" value="InterPro"/>
</dbReference>
<dbReference type="InterPro" id="IPR036397">
    <property type="entry name" value="RNaseH_sf"/>
</dbReference>
<feature type="region of interest" description="Disordered" evidence="1">
    <location>
        <begin position="103"/>
        <end position="152"/>
    </location>
</feature>
<gene>
    <name evidence="3" type="ORF">CCAM_LOCUS24545</name>
</gene>
<dbReference type="InterPro" id="IPR012337">
    <property type="entry name" value="RNaseH-like_sf"/>
</dbReference>
<evidence type="ECO:0000313" key="4">
    <source>
        <dbReference type="Proteomes" id="UP000595140"/>
    </source>
</evidence>
<proteinExistence type="predicted"/>
<name>A0A484M2D5_9ASTE</name>
<sequence>MVGRRTRRNTAASAQSTVRSDNPEQGMIVPVNGLETALNNVANMMANIMERLDKALPGPSGTRDVPTGQPRQVLRTASSPILQELHDLEEVERERQAVARRRAEELAQNTHVSERLGKNPDKASQSWVRPQASQVASFNREPRQRIGRGGSQAPVRSLVVLDEDEVQSQVRVPAPQRLGPPVPEAGEFQDLRQQIQEMQRKINKGQVMIVVDANDALMCRCFLQTVDSKVADWVNHIPAGSIRTWDELGLRFLEHFGGHCRPKKHFTHLASNFLEGTDDKSRLAMFTAALQDGLLHTDLTTHPPDTFKEALVRAGRYVTLEERKEEKKEKTPNEEEKAGNKKPSFPDGPKGTSPRTSEKHKSANPVFTLLVAEAETREKRHIRLEDKEEDSEPAPYRQKRHHRCNFIIGGNTGGDSATSRKKWANAEMLNKVLVPEGRPGLEDLECVISPHHLCIKFPTPSGVGIARGSQRVSRAWYLKATKQPIKYNTQVGEVTAQLLRAEERRPRVEIVGDIEEVELEPGTPGRLVRIGRGLGAELRSRVISVLKRFRKVFAWSPVDMPGLDHKIVVHRLNVLRDAKPVKQKRRHLSQERRDFVKKEVATLQNIGHIREVLIMPNRRDQDKTLNIQDFAISTVIVREENGAQHPVYYVSKTLRDAELRPRPSIKGQALADFQVECTAREMTRAQVDTRVEDDWWVMSIDGSSGSRSCGEGIVLITPENFRIYYAVRFQFRESNNETEYEALINGLKILGKLGVSRVQVYSGSRLVVGQITGEFEAKEERMKRYRDLSLEMLGKFEFKLEHIPRAQNAEDDVLSKLSAESPEYISRLATIEELAAPSLNRDEAFWVSTDPPEWLDRLARYIEDDVAPEDPQEARLLRMRALTYKVQDGVLYKRSYNGVLLRCLRAAEAKALMKEIHEGSITGRPATNYTPISSVIPFSRWGIDIVGALPKGVGQARWIVAAIDYFTKWVEAEPFAGITGRQMIDFVGTNILCRFGVPKQIISDNGTQFEEAEFQDFLKTWGIQHTKVSVAYPQANGQVENVKRTIMSGIKKKLLSEGSKWVEELPRILWTYRTTPRRATGDTPFGLAYGFEARAPAETVIPTRREMGYDPEVNEQNQAIELNFIEERRDEARIRVENHRRQVKSYFDSKVKPRAFQVGDYVLRKREKS</sequence>
<organism evidence="3 4">
    <name type="scientific">Cuscuta campestris</name>
    <dbReference type="NCBI Taxonomy" id="132261"/>
    <lineage>
        <taxon>Eukaryota</taxon>
        <taxon>Viridiplantae</taxon>
        <taxon>Streptophyta</taxon>
        <taxon>Embryophyta</taxon>
        <taxon>Tracheophyta</taxon>
        <taxon>Spermatophyta</taxon>
        <taxon>Magnoliopsida</taxon>
        <taxon>eudicotyledons</taxon>
        <taxon>Gunneridae</taxon>
        <taxon>Pentapetalae</taxon>
        <taxon>asterids</taxon>
        <taxon>lamiids</taxon>
        <taxon>Solanales</taxon>
        <taxon>Convolvulaceae</taxon>
        <taxon>Cuscuteae</taxon>
        <taxon>Cuscuta</taxon>
        <taxon>Cuscuta subgen. Grammica</taxon>
        <taxon>Cuscuta sect. Cleistogrammica</taxon>
    </lineage>
</organism>
<dbReference type="Gene3D" id="3.30.420.10">
    <property type="entry name" value="Ribonuclease H-like superfamily/Ribonuclease H"/>
    <property type="match status" value="2"/>
</dbReference>
<reference evidence="3 4" key="1">
    <citation type="submission" date="2018-04" db="EMBL/GenBank/DDBJ databases">
        <authorList>
            <person name="Vogel A."/>
        </authorList>
    </citation>
    <scope>NUCLEOTIDE SEQUENCE [LARGE SCALE GENOMIC DNA]</scope>
</reference>
<dbReference type="CDD" id="cd09279">
    <property type="entry name" value="RNase_HI_like"/>
    <property type="match status" value="1"/>
</dbReference>
<feature type="compositionally biased region" description="Polar residues" evidence="1">
    <location>
        <begin position="9"/>
        <end position="20"/>
    </location>
</feature>
<dbReference type="Pfam" id="PF00665">
    <property type="entry name" value="rve"/>
    <property type="match status" value="1"/>
</dbReference>
<evidence type="ECO:0000313" key="3">
    <source>
        <dbReference type="EMBL" id="VFQ82769.1"/>
    </source>
</evidence>
<evidence type="ECO:0000256" key="1">
    <source>
        <dbReference type="SAM" id="MobiDB-lite"/>
    </source>
</evidence>
<dbReference type="OrthoDB" id="118762at2759"/>
<dbReference type="PROSITE" id="PS50994">
    <property type="entry name" value="INTEGRASE"/>
    <property type="match status" value="1"/>
</dbReference>
<keyword evidence="4" id="KW-1185">Reference proteome</keyword>
<protein>
    <recommendedName>
        <fullName evidence="2">Integrase catalytic domain-containing protein</fullName>
    </recommendedName>
</protein>
<dbReference type="InterPro" id="IPR043502">
    <property type="entry name" value="DNA/RNA_pol_sf"/>
</dbReference>
<dbReference type="GO" id="GO:0004523">
    <property type="term" value="F:RNA-DNA hybrid ribonuclease activity"/>
    <property type="evidence" value="ECO:0007669"/>
    <property type="project" value="InterPro"/>
</dbReference>
<dbReference type="PANTHER" id="PTHR48475:SF2">
    <property type="entry name" value="RIBONUCLEASE H"/>
    <property type="match status" value="1"/>
</dbReference>
<feature type="domain" description="Integrase catalytic" evidence="2">
    <location>
        <begin position="933"/>
        <end position="1092"/>
    </location>
</feature>
<dbReference type="AlphaFoldDB" id="A0A484M2D5"/>
<feature type="region of interest" description="Disordered" evidence="1">
    <location>
        <begin position="322"/>
        <end position="365"/>
    </location>
</feature>
<dbReference type="GO" id="GO:0015074">
    <property type="term" value="P:DNA integration"/>
    <property type="evidence" value="ECO:0007669"/>
    <property type="project" value="InterPro"/>
</dbReference>
<dbReference type="Proteomes" id="UP000595140">
    <property type="component" value="Unassembled WGS sequence"/>
</dbReference>
<dbReference type="InterPro" id="IPR001584">
    <property type="entry name" value="Integrase_cat-core"/>
</dbReference>
<evidence type="ECO:0000259" key="2">
    <source>
        <dbReference type="PROSITE" id="PS50994"/>
    </source>
</evidence>
<accession>A0A484M2D5</accession>
<feature type="compositionally biased region" description="Basic and acidic residues" evidence="1">
    <location>
        <begin position="112"/>
        <end position="121"/>
    </location>
</feature>
<dbReference type="EMBL" id="OOIL02002424">
    <property type="protein sequence ID" value="VFQ82769.1"/>
    <property type="molecule type" value="Genomic_DNA"/>
</dbReference>
<feature type="region of interest" description="Disordered" evidence="1">
    <location>
        <begin position="1"/>
        <end position="27"/>
    </location>
</feature>